<evidence type="ECO:0000259" key="2">
    <source>
        <dbReference type="Pfam" id="PF12158"/>
    </source>
</evidence>
<dbReference type="PATRIC" id="fig|1306954.6.peg.2089"/>
<dbReference type="Pfam" id="PF12158">
    <property type="entry name" value="DUF3592"/>
    <property type="match status" value="1"/>
</dbReference>
<proteinExistence type="predicted"/>
<sequence length="232" mass="25682">MKTLRILKYTFTVIGVAMLFGALASYNSTSAFIDRATETSGIVTELVLSRSSDSTSYYPVVAFQDASGREIVFQSRSGSNPPSFRRGERVSVLYEPSAPENAQINNFFSLWGMSLIVGGLGLVFTLVGGGMVLFGVLKGRSKAYLEQHGTEVLAKFASVEQNTSLTVNGRNPFRIVCQWQHPQTGELHVFRSDNLWFDPSDHIQQETVPVLVDESNLKRYWVNTSFLPKLAG</sequence>
<comment type="caution">
    <text evidence="3">The sequence shown here is derived from an EMBL/GenBank/DDBJ whole genome shotgun (WGS) entry which is preliminary data.</text>
</comment>
<reference evidence="4" key="1">
    <citation type="submission" date="2015-12" db="EMBL/GenBank/DDBJ databases">
        <authorList>
            <person name="Lima A."/>
            <person name="Farahani Zayas N."/>
            <person name="Castro Da Silva M.A."/>
            <person name="Cabral A."/>
            <person name="Pessatti M.L."/>
        </authorList>
    </citation>
    <scope>NUCLEOTIDE SEQUENCE [LARGE SCALE GENOMIC DNA]</scope>
    <source>
        <strain evidence="4">LAMA 842</strain>
    </source>
</reference>
<keyword evidence="1" id="KW-1133">Transmembrane helix</keyword>
<keyword evidence="1" id="KW-0812">Transmembrane</keyword>
<name>A0A137S3M0_9GAMM</name>
<keyword evidence="1" id="KW-0472">Membrane</keyword>
<dbReference type="InterPro" id="IPR021994">
    <property type="entry name" value="DUF3592"/>
</dbReference>
<evidence type="ECO:0000313" key="4">
    <source>
        <dbReference type="Proteomes" id="UP000070282"/>
    </source>
</evidence>
<feature type="domain" description="DUF3592" evidence="2">
    <location>
        <begin position="39"/>
        <end position="107"/>
    </location>
</feature>
<gene>
    <name evidence="3" type="ORF">J122_3523</name>
</gene>
<dbReference type="Proteomes" id="UP000070282">
    <property type="component" value="Unassembled WGS sequence"/>
</dbReference>
<dbReference type="AlphaFoldDB" id="A0A137S3M0"/>
<protein>
    <recommendedName>
        <fullName evidence="2">DUF3592 domain-containing protein</fullName>
    </recommendedName>
</protein>
<feature type="transmembrane region" description="Helical" evidence="1">
    <location>
        <begin position="115"/>
        <end position="137"/>
    </location>
</feature>
<accession>A0A137S3M0</accession>
<keyword evidence="4" id="KW-1185">Reference proteome</keyword>
<evidence type="ECO:0000313" key="3">
    <source>
        <dbReference type="EMBL" id="KXO07029.1"/>
    </source>
</evidence>
<feature type="transmembrane region" description="Helical" evidence="1">
    <location>
        <begin position="7"/>
        <end position="26"/>
    </location>
</feature>
<dbReference type="EMBL" id="LOCO01000026">
    <property type="protein sequence ID" value="KXO07029.1"/>
    <property type="molecule type" value="Genomic_DNA"/>
</dbReference>
<evidence type="ECO:0000256" key="1">
    <source>
        <dbReference type="SAM" id="Phobius"/>
    </source>
</evidence>
<dbReference type="RefSeq" id="WP_061333317.1">
    <property type="nucleotide sequence ID" value="NZ_LOCO01000026.1"/>
</dbReference>
<organism evidence="3 4">
    <name type="scientific">Marinobacter excellens LAMA 842</name>
    <dbReference type="NCBI Taxonomy" id="1306954"/>
    <lineage>
        <taxon>Bacteria</taxon>
        <taxon>Pseudomonadati</taxon>
        <taxon>Pseudomonadota</taxon>
        <taxon>Gammaproteobacteria</taxon>
        <taxon>Pseudomonadales</taxon>
        <taxon>Marinobacteraceae</taxon>
        <taxon>Marinobacter</taxon>
    </lineage>
</organism>